<keyword evidence="2" id="KW-1185">Reference proteome</keyword>
<organism evidence="1 2">
    <name type="scientific">Aldrovandia affinis</name>
    <dbReference type="NCBI Taxonomy" id="143900"/>
    <lineage>
        <taxon>Eukaryota</taxon>
        <taxon>Metazoa</taxon>
        <taxon>Chordata</taxon>
        <taxon>Craniata</taxon>
        <taxon>Vertebrata</taxon>
        <taxon>Euteleostomi</taxon>
        <taxon>Actinopterygii</taxon>
        <taxon>Neopterygii</taxon>
        <taxon>Teleostei</taxon>
        <taxon>Notacanthiformes</taxon>
        <taxon>Halosauridae</taxon>
        <taxon>Aldrovandia</taxon>
    </lineage>
</organism>
<evidence type="ECO:0000313" key="1">
    <source>
        <dbReference type="EMBL" id="KAJ8404579.1"/>
    </source>
</evidence>
<accession>A0AAD7WQG3</accession>
<dbReference type="AlphaFoldDB" id="A0AAD7WQG3"/>
<name>A0AAD7WQG3_9TELE</name>
<protein>
    <submittedName>
        <fullName evidence="1">Uncharacterized protein</fullName>
    </submittedName>
</protein>
<sequence>MDGVDSLAEYLVELRTQTSLILSYQQWPDCSRLIAIIVRLCGIHKSPKKQGKGTLTRRTLIIQDYRKIRQLILANGSIIQDTTLQLMEVNHTTLIQWQNRRVKKQDTSLVLQGIDLPSRLSVVAESLLPGNVSPAVAPQHPGVEHVYHLPQSTAGQAVTKRRVAATVAAPPVAV</sequence>
<dbReference type="EMBL" id="JAINUG010000052">
    <property type="protein sequence ID" value="KAJ8404579.1"/>
    <property type="molecule type" value="Genomic_DNA"/>
</dbReference>
<evidence type="ECO:0000313" key="2">
    <source>
        <dbReference type="Proteomes" id="UP001221898"/>
    </source>
</evidence>
<proteinExistence type="predicted"/>
<dbReference type="Proteomes" id="UP001221898">
    <property type="component" value="Unassembled WGS sequence"/>
</dbReference>
<gene>
    <name evidence="1" type="ORF">AAFF_G00334420</name>
</gene>
<reference evidence="1" key="1">
    <citation type="journal article" date="2023" name="Science">
        <title>Genome structures resolve the early diversification of teleost fishes.</title>
        <authorList>
            <person name="Parey E."/>
            <person name="Louis A."/>
            <person name="Montfort J."/>
            <person name="Bouchez O."/>
            <person name="Roques C."/>
            <person name="Iampietro C."/>
            <person name="Lluch J."/>
            <person name="Castinel A."/>
            <person name="Donnadieu C."/>
            <person name="Desvignes T."/>
            <person name="Floi Bucao C."/>
            <person name="Jouanno E."/>
            <person name="Wen M."/>
            <person name="Mejri S."/>
            <person name="Dirks R."/>
            <person name="Jansen H."/>
            <person name="Henkel C."/>
            <person name="Chen W.J."/>
            <person name="Zahm M."/>
            <person name="Cabau C."/>
            <person name="Klopp C."/>
            <person name="Thompson A.W."/>
            <person name="Robinson-Rechavi M."/>
            <person name="Braasch I."/>
            <person name="Lecointre G."/>
            <person name="Bobe J."/>
            <person name="Postlethwait J.H."/>
            <person name="Berthelot C."/>
            <person name="Roest Crollius H."/>
            <person name="Guiguen Y."/>
        </authorList>
    </citation>
    <scope>NUCLEOTIDE SEQUENCE</scope>
    <source>
        <strain evidence="1">NC1722</strain>
    </source>
</reference>
<comment type="caution">
    <text evidence="1">The sequence shown here is derived from an EMBL/GenBank/DDBJ whole genome shotgun (WGS) entry which is preliminary data.</text>
</comment>